<dbReference type="GO" id="GO:0005886">
    <property type="term" value="C:plasma membrane"/>
    <property type="evidence" value="ECO:0007669"/>
    <property type="project" value="TreeGrafter"/>
</dbReference>
<dbReference type="InterPro" id="IPR051599">
    <property type="entry name" value="Cell_Envelope_Assoc"/>
</dbReference>
<organism evidence="2 3">
    <name type="scientific">Thioclava pacifica DSM 10166</name>
    <dbReference type="NCBI Taxonomy" id="1353537"/>
    <lineage>
        <taxon>Bacteria</taxon>
        <taxon>Pseudomonadati</taxon>
        <taxon>Pseudomonadota</taxon>
        <taxon>Alphaproteobacteria</taxon>
        <taxon>Rhodobacterales</taxon>
        <taxon>Paracoccaceae</taxon>
        <taxon>Thioclava</taxon>
    </lineage>
</organism>
<accession>A0A074J0E5</accession>
<dbReference type="Pfam" id="PF02698">
    <property type="entry name" value="DUF218"/>
    <property type="match status" value="1"/>
</dbReference>
<sequence>MSTILILGAAVWPGGAPSPTLARRTRHAAGLYHSGVSERVICCGGLGRHAPSEAEAMAMILRDEGVPEAAIALEDRSTSTYENVGFAREMLTAREVVIVTDPYHAPRAIMIARAMGLAARADCPAHRASAKARAREGFAYLKLGWWLLRGAPAP</sequence>
<reference evidence="2 3" key="1">
    <citation type="submission" date="2013-07" db="EMBL/GenBank/DDBJ databases">
        <title>Thioclava pacifica DSM 10166 Genome Sequencing.</title>
        <authorList>
            <person name="Lai Q."/>
            <person name="Shao Z."/>
        </authorList>
    </citation>
    <scope>NUCLEOTIDE SEQUENCE [LARGE SCALE GENOMIC DNA]</scope>
    <source>
        <strain evidence="2 3">DSM 10166</strain>
    </source>
</reference>
<dbReference type="EMBL" id="AUND01000040">
    <property type="protein sequence ID" value="KEO50851.1"/>
    <property type="molecule type" value="Genomic_DNA"/>
</dbReference>
<keyword evidence="3" id="KW-1185">Reference proteome</keyword>
<dbReference type="Proteomes" id="UP000027432">
    <property type="component" value="Unassembled WGS sequence"/>
</dbReference>
<dbReference type="PANTHER" id="PTHR30336">
    <property type="entry name" value="INNER MEMBRANE PROTEIN, PROBABLE PERMEASE"/>
    <property type="match status" value="1"/>
</dbReference>
<dbReference type="CDD" id="cd06259">
    <property type="entry name" value="YdcF-like"/>
    <property type="match status" value="1"/>
</dbReference>
<feature type="domain" description="DUF218" evidence="1">
    <location>
        <begin position="3"/>
        <end position="121"/>
    </location>
</feature>
<evidence type="ECO:0000313" key="3">
    <source>
        <dbReference type="Proteomes" id="UP000027432"/>
    </source>
</evidence>
<evidence type="ECO:0000259" key="1">
    <source>
        <dbReference type="Pfam" id="PF02698"/>
    </source>
</evidence>
<evidence type="ECO:0000313" key="2">
    <source>
        <dbReference type="EMBL" id="KEO50851.1"/>
    </source>
</evidence>
<gene>
    <name evidence="2" type="ORF">TP2_13265</name>
</gene>
<dbReference type="PANTHER" id="PTHR30336:SF20">
    <property type="entry name" value="DUF218 DOMAIN-CONTAINING PROTEIN"/>
    <property type="match status" value="1"/>
</dbReference>
<protein>
    <recommendedName>
        <fullName evidence="1">DUF218 domain-containing protein</fullName>
    </recommendedName>
</protein>
<dbReference type="eggNOG" id="COG1434">
    <property type="taxonomic scope" value="Bacteria"/>
</dbReference>
<dbReference type="InterPro" id="IPR014729">
    <property type="entry name" value="Rossmann-like_a/b/a_fold"/>
</dbReference>
<dbReference type="InterPro" id="IPR003848">
    <property type="entry name" value="DUF218"/>
</dbReference>
<dbReference type="Gene3D" id="3.40.50.620">
    <property type="entry name" value="HUPs"/>
    <property type="match status" value="1"/>
</dbReference>
<dbReference type="AlphaFoldDB" id="A0A074J0E5"/>
<name>A0A074J0E5_9RHOB</name>
<comment type="caution">
    <text evidence="2">The sequence shown here is derived from an EMBL/GenBank/DDBJ whole genome shotgun (WGS) entry which is preliminary data.</text>
</comment>
<dbReference type="RefSeq" id="WP_038079572.1">
    <property type="nucleotide sequence ID" value="NZ_AUND01000040.1"/>
</dbReference>
<proteinExistence type="predicted"/>
<dbReference type="OrthoDB" id="9809813at2"/>